<accession>A0A841I0L6</accession>
<evidence type="ECO:0000313" key="1">
    <source>
        <dbReference type="EMBL" id="MBB6098514.1"/>
    </source>
</evidence>
<protein>
    <submittedName>
        <fullName evidence="1">Uncharacterized protein YecE (DUF72 family)</fullName>
    </submittedName>
</protein>
<comment type="caution">
    <text evidence="1">The sequence shown here is derived from an EMBL/GenBank/DDBJ whole genome shotgun (WGS) entry which is preliminary data.</text>
</comment>
<reference evidence="1 2" key="1">
    <citation type="submission" date="2020-08" db="EMBL/GenBank/DDBJ databases">
        <title>Genomic Encyclopedia of Type Strains, Phase IV (KMG-IV): sequencing the most valuable type-strain genomes for metagenomic binning, comparative biology and taxonomic classification.</title>
        <authorList>
            <person name="Goeker M."/>
        </authorList>
    </citation>
    <scope>NUCLEOTIDE SEQUENCE [LARGE SCALE GENOMIC DNA]</scope>
    <source>
        <strain evidence="1 2">DSM 21458</strain>
    </source>
</reference>
<dbReference type="Pfam" id="PF01904">
    <property type="entry name" value="DUF72"/>
    <property type="match status" value="1"/>
</dbReference>
<dbReference type="PANTHER" id="PTHR30348:SF13">
    <property type="entry name" value="UPF0759 PROTEIN YUNF"/>
    <property type="match status" value="1"/>
</dbReference>
<keyword evidence="2" id="KW-1185">Reference proteome</keyword>
<dbReference type="Proteomes" id="UP000569951">
    <property type="component" value="Unassembled WGS sequence"/>
</dbReference>
<dbReference type="EMBL" id="JACHHG010000006">
    <property type="protein sequence ID" value="MBB6098514.1"/>
    <property type="molecule type" value="Genomic_DNA"/>
</dbReference>
<dbReference type="RefSeq" id="WP_183986995.1">
    <property type="nucleotide sequence ID" value="NZ_JACHHG010000006.1"/>
</dbReference>
<dbReference type="AlphaFoldDB" id="A0A841I0L6"/>
<gene>
    <name evidence="1" type="ORF">HNR42_001948</name>
</gene>
<dbReference type="SUPFAM" id="SSF117396">
    <property type="entry name" value="TM1631-like"/>
    <property type="match status" value="1"/>
</dbReference>
<organism evidence="1 2">
    <name type="scientific">Deinobacterium chartae</name>
    <dbReference type="NCBI Taxonomy" id="521158"/>
    <lineage>
        <taxon>Bacteria</taxon>
        <taxon>Thermotogati</taxon>
        <taxon>Deinococcota</taxon>
        <taxon>Deinococci</taxon>
        <taxon>Deinococcales</taxon>
        <taxon>Deinococcaceae</taxon>
        <taxon>Deinobacterium</taxon>
    </lineage>
</organism>
<proteinExistence type="predicted"/>
<evidence type="ECO:0000313" key="2">
    <source>
        <dbReference type="Proteomes" id="UP000569951"/>
    </source>
</evidence>
<dbReference type="PANTHER" id="PTHR30348">
    <property type="entry name" value="UNCHARACTERIZED PROTEIN YECE"/>
    <property type="match status" value="1"/>
</dbReference>
<sequence>MKIYLGTGGYSNEDWIGLLYPPGTKKTDFLSVYSQHFNATELNSSFYAIPGLKAFEGMAKRVESRTRFAVKLHQVFTHTRNYTDDDVARMLQSPEPLREAGLMGPYLAQFPYSFHRTAENRRYLWELAQRLEGHEVAVELRHGSWDKPEVREGFRETGLIWVSPDYPPLGGMPEPQLHASGHVAYLRLHGRNRETWWEGSSAAERHDYRYTEAELAYWADQIAALDPGEVEEVWVLFNNTTQGHALANIETLRPLLEARGLDPARPGQGDRLL</sequence>
<dbReference type="Gene3D" id="3.20.20.410">
    <property type="entry name" value="Protein of unknown function UPF0759"/>
    <property type="match status" value="1"/>
</dbReference>
<dbReference type="InterPro" id="IPR002763">
    <property type="entry name" value="DUF72"/>
</dbReference>
<dbReference type="InterPro" id="IPR036520">
    <property type="entry name" value="UPF0759_sf"/>
</dbReference>
<name>A0A841I0L6_9DEIO</name>